<evidence type="ECO:0000313" key="3">
    <source>
        <dbReference type="EMBL" id="TWP50669.1"/>
    </source>
</evidence>
<feature type="signal peptide" evidence="2">
    <location>
        <begin position="1"/>
        <end position="26"/>
    </location>
</feature>
<keyword evidence="1" id="KW-0812">Transmembrane</keyword>
<reference evidence="3 4" key="1">
    <citation type="submission" date="2019-07" db="EMBL/GenBank/DDBJ databases">
        <title>Lentzea xizangensis sp. nov., isolated from Qinghai-Tibetan Plateau Soils.</title>
        <authorList>
            <person name="Huang J."/>
        </authorList>
    </citation>
    <scope>NUCLEOTIDE SEQUENCE [LARGE SCALE GENOMIC DNA]</scope>
    <source>
        <strain evidence="3 4">FXJ1.1311</strain>
    </source>
</reference>
<comment type="caution">
    <text evidence="3">The sequence shown here is derived from an EMBL/GenBank/DDBJ whole genome shotgun (WGS) entry which is preliminary data.</text>
</comment>
<evidence type="ECO:0000256" key="1">
    <source>
        <dbReference type="SAM" id="Phobius"/>
    </source>
</evidence>
<keyword evidence="1" id="KW-1133">Transmembrane helix</keyword>
<evidence type="ECO:0000256" key="2">
    <source>
        <dbReference type="SAM" id="SignalP"/>
    </source>
</evidence>
<protein>
    <submittedName>
        <fullName evidence="3">Uncharacterized protein</fullName>
    </submittedName>
</protein>
<dbReference type="Proteomes" id="UP000316639">
    <property type="component" value="Unassembled WGS sequence"/>
</dbReference>
<dbReference type="RefSeq" id="WP_146353389.1">
    <property type="nucleotide sequence ID" value="NZ_VOBR01000011.1"/>
</dbReference>
<dbReference type="AlphaFoldDB" id="A0A563ESL9"/>
<evidence type="ECO:0000313" key="4">
    <source>
        <dbReference type="Proteomes" id="UP000316639"/>
    </source>
</evidence>
<sequence length="119" mass="12776">MKIPSTAVARLFVLLALVLGATVLQAADGASEPMPTVFTAFCDTSTAVVHHLPHDVPGLPMDPSSVLEACLFAFVLVLIGFVAFKRYDLLFTRPARGPSRTGEAHFQVPQLAQLCVLRT</sequence>
<organism evidence="3 4">
    <name type="scientific">Lentzea tibetensis</name>
    <dbReference type="NCBI Taxonomy" id="2591470"/>
    <lineage>
        <taxon>Bacteria</taxon>
        <taxon>Bacillati</taxon>
        <taxon>Actinomycetota</taxon>
        <taxon>Actinomycetes</taxon>
        <taxon>Pseudonocardiales</taxon>
        <taxon>Pseudonocardiaceae</taxon>
        <taxon>Lentzea</taxon>
    </lineage>
</organism>
<keyword evidence="1" id="KW-0472">Membrane</keyword>
<proteinExistence type="predicted"/>
<feature type="transmembrane region" description="Helical" evidence="1">
    <location>
        <begin position="66"/>
        <end position="84"/>
    </location>
</feature>
<keyword evidence="2" id="KW-0732">Signal</keyword>
<accession>A0A563ESL9</accession>
<name>A0A563ESL9_9PSEU</name>
<keyword evidence="4" id="KW-1185">Reference proteome</keyword>
<dbReference type="EMBL" id="VOBR01000011">
    <property type="protein sequence ID" value="TWP50669.1"/>
    <property type="molecule type" value="Genomic_DNA"/>
</dbReference>
<feature type="chain" id="PRO_5021721128" evidence="2">
    <location>
        <begin position="27"/>
        <end position="119"/>
    </location>
</feature>
<gene>
    <name evidence="3" type="ORF">FKR81_18830</name>
</gene>